<dbReference type="InterPro" id="IPR036705">
    <property type="entry name" value="Ribosyl_crysJ1_sf"/>
</dbReference>
<feature type="binding site" evidence="3">
    <location>
        <position position="56"/>
    </location>
    <ligand>
        <name>Mg(2+)</name>
        <dbReference type="ChEBI" id="CHEBI:18420"/>
        <label>1</label>
    </ligand>
</feature>
<keyword evidence="5" id="KW-1185">Reference proteome</keyword>
<feature type="binding site" evidence="3">
    <location>
        <position position="271"/>
    </location>
    <ligand>
        <name>Mg(2+)</name>
        <dbReference type="ChEBI" id="CHEBI:18420"/>
        <label>1</label>
    </ligand>
</feature>
<reference evidence="4 5" key="1">
    <citation type="submission" date="2019-11" db="EMBL/GenBank/DDBJ databases">
        <title>Characterization of Elizabethkingia argenteiflava sp. nov., isolated from inner surface of Soybean Pods.</title>
        <authorList>
            <person name="Mo S."/>
        </authorList>
    </citation>
    <scope>NUCLEOTIDE SEQUENCE [LARGE SCALE GENOMIC DNA]</scope>
    <source>
        <strain evidence="4 5">YB22</strain>
    </source>
</reference>
<evidence type="ECO:0000313" key="5">
    <source>
        <dbReference type="Proteomes" id="UP000553459"/>
    </source>
</evidence>
<keyword evidence="3" id="KW-0479">Metal-binding</keyword>
<dbReference type="PANTHER" id="PTHR16222:SF24">
    <property type="entry name" value="ADP-RIBOSYLHYDROLASE ARH3"/>
    <property type="match status" value="1"/>
</dbReference>
<dbReference type="InterPro" id="IPR050792">
    <property type="entry name" value="ADP-ribosylglycohydrolase"/>
</dbReference>
<feature type="binding site" evidence="3">
    <location>
        <position position="270"/>
    </location>
    <ligand>
        <name>Mg(2+)</name>
        <dbReference type="ChEBI" id="CHEBI:18420"/>
        <label>1</label>
    </ligand>
</feature>
<name>A0A845PVS3_9FLAO</name>
<dbReference type="Pfam" id="PF03747">
    <property type="entry name" value="ADP_ribosyl_GH"/>
    <property type="match status" value="1"/>
</dbReference>
<keyword evidence="2 4" id="KW-0378">Hydrolase</keyword>
<comment type="similarity">
    <text evidence="1">Belongs to the ADP-ribosylglycohydrolase family.</text>
</comment>
<evidence type="ECO:0000256" key="3">
    <source>
        <dbReference type="PIRSR" id="PIRSR605502-1"/>
    </source>
</evidence>
<feature type="binding site" evidence="3">
    <location>
        <position position="54"/>
    </location>
    <ligand>
        <name>Mg(2+)</name>
        <dbReference type="ChEBI" id="CHEBI:18420"/>
        <label>1</label>
    </ligand>
</feature>
<keyword evidence="3" id="KW-0460">Magnesium</keyword>
<sequence>MKNKILIKDILYGVLVGDALGVPYEFKSRNEIHAHPAKEMIGFGTHNQPKGTFSDDGSLTLCLADAIVKSGYSIQSIANNIVQWYDNNLWTAHGVVFDIGVATEEAVYNLREGVNPILAGGNDEYSNGNGSLMRILPLLMITKDINNIEERFKLVKEVSSITHSHIRSIISCFYYLEFALLLLSSKDLGNIYLEVQNNVSSFLESNKINLEERKKFNRLLDNKIYEFDESEIQSSGYVIHTLEASIWCLFNTSNYASSVLKAVNLGDDTDTTSAVTGGLSSIYYGSENIPKDWINSIARKKDIDDLIESYK</sequence>
<dbReference type="SUPFAM" id="SSF101478">
    <property type="entry name" value="ADP-ribosylglycohydrolase"/>
    <property type="match status" value="1"/>
</dbReference>
<dbReference type="Proteomes" id="UP000553459">
    <property type="component" value="Unassembled WGS sequence"/>
</dbReference>
<gene>
    <name evidence="4" type="ORF">GNY06_06125</name>
</gene>
<dbReference type="AlphaFoldDB" id="A0A845PVS3"/>
<dbReference type="EMBL" id="JAAABJ010000486">
    <property type="protein sequence ID" value="NAW50966.1"/>
    <property type="molecule type" value="Genomic_DNA"/>
</dbReference>
<organism evidence="4 5">
    <name type="scientific">Elizabethkingia argenteiflava</name>
    <dbReference type="NCBI Taxonomy" id="2681556"/>
    <lineage>
        <taxon>Bacteria</taxon>
        <taxon>Pseudomonadati</taxon>
        <taxon>Bacteroidota</taxon>
        <taxon>Flavobacteriia</taxon>
        <taxon>Flavobacteriales</taxon>
        <taxon>Weeksellaceae</taxon>
        <taxon>Elizabethkingia</taxon>
    </lineage>
</organism>
<protein>
    <submittedName>
        <fullName evidence="4">ADP-ribosylglycohydrolase family protein</fullName>
    </submittedName>
</protein>
<proteinExistence type="inferred from homology"/>
<comment type="cofactor">
    <cofactor evidence="3">
        <name>Mg(2+)</name>
        <dbReference type="ChEBI" id="CHEBI:18420"/>
    </cofactor>
    <text evidence="3">Binds 2 magnesium ions per subunit.</text>
</comment>
<dbReference type="PANTHER" id="PTHR16222">
    <property type="entry name" value="ADP-RIBOSYLGLYCOHYDROLASE"/>
    <property type="match status" value="1"/>
</dbReference>
<accession>A0A845PVS3</accession>
<dbReference type="GO" id="GO:0046872">
    <property type="term" value="F:metal ion binding"/>
    <property type="evidence" value="ECO:0007669"/>
    <property type="project" value="UniProtKB-KW"/>
</dbReference>
<evidence type="ECO:0000256" key="1">
    <source>
        <dbReference type="ARBA" id="ARBA00010702"/>
    </source>
</evidence>
<dbReference type="Gene3D" id="1.10.4080.10">
    <property type="entry name" value="ADP-ribosylation/Crystallin J1"/>
    <property type="match status" value="1"/>
</dbReference>
<dbReference type="RefSeq" id="WP_166519259.1">
    <property type="nucleotide sequence ID" value="NZ_JAAABJ010000486.1"/>
</dbReference>
<feature type="binding site" evidence="3">
    <location>
        <position position="268"/>
    </location>
    <ligand>
        <name>Mg(2+)</name>
        <dbReference type="ChEBI" id="CHEBI:18420"/>
        <label>1</label>
    </ligand>
</feature>
<dbReference type="InterPro" id="IPR005502">
    <property type="entry name" value="Ribosyl_crysJ1"/>
</dbReference>
<comment type="caution">
    <text evidence="4">The sequence shown here is derived from an EMBL/GenBank/DDBJ whole genome shotgun (WGS) entry which is preliminary data.</text>
</comment>
<dbReference type="GO" id="GO:0016787">
    <property type="term" value="F:hydrolase activity"/>
    <property type="evidence" value="ECO:0007669"/>
    <property type="project" value="UniProtKB-KW"/>
</dbReference>
<evidence type="ECO:0000313" key="4">
    <source>
        <dbReference type="EMBL" id="NAW50966.1"/>
    </source>
</evidence>
<evidence type="ECO:0000256" key="2">
    <source>
        <dbReference type="ARBA" id="ARBA00022801"/>
    </source>
</evidence>
<feature type="binding site" evidence="3">
    <location>
        <position position="55"/>
    </location>
    <ligand>
        <name>Mg(2+)</name>
        <dbReference type="ChEBI" id="CHEBI:18420"/>
        <label>1</label>
    </ligand>
</feature>